<keyword evidence="2" id="KW-1003">Cell membrane</keyword>
<dbReference type="EMBL" id="CAFAAI010000023">
    <property type="protein sequence ID" value="CAB4788815.1"/>
    <property type="molecule type" value="Genomic_DNA"/>
</dbReference>
<feature type="domain" description="Type II secretion system protein GspF" evidence="7">
    <location>
        <begin position="104"/>
        <end position="230"/>
    </location>
</feature>
<keyword evidence="5 6" id="KW-0472">Membrane</keyword>
<evidence type="ECO:0000256" key="4">
    <source>
        <dbReference type="ARBA" id="ARBA00022989"/>
    </source>
</evidence>
<evidence type="ECO:0000256" key="2">
    <source>
        <dbReference type="ARBA" id="ARBA00022475"/>
    </source>
</evidence>
<evidence type="ECO:0000256" key="5">
    <source>
        <dbReference type="ARBA" id="ARBA00023136"/>
    </source>
</evidence>
<dbReference type="AlphaFoldDB" id="A0A6J6WYI5"/>
<dbReference type="PANTHER" id="PTHR35007:SF3">
    <property type="entry name" value="POSSIBLE CONSERVED ALANINE RICH MEMBRANE PROTEIN"/>
    <property type="match status" value="1"/>
</dbReference>
<comment type="subcellular location">
    <subcellularLocation>
        <location evidence="1">Cell membrane</location>
        <topology evidence="1">Multi-pass membrane protein</topology>
    </subcellularLocation>
</comment>
<dbReference type="InterPro" id="IPR018076">
    <property type="entry name" value="T2SS_GspF_dom"/>
</dbReference>
<keyword evidence="4 6" id="KW-1133">Transmembrane helix</keyword>
<feature type="transmembrane region" description="Helical" evidence="6">
    <location>
        <begin position="50"/>
        <end position="81"/>
    </location>
</feature>
<evidence type="ECO:0000313" key="8">
    <source>
        <dbReference type="EMBL" id="CAB4788815.1"/>
    </source>
</evidence>
<dbReference type="GO" id="GO:0005886">
    <property type="term" value="C:plasma membrane"/>
    <property type="evidence" value="ECO:0007669"/>
    <property type="project" value="UniProtKB-SubCell"/>
</dbReference>
<evidence type="ECO:0000256" key="6">
    <source>
        <dbReference type="SAM" id="Phobius"/>
    </source>
</evidence>
<name>A0A6J6WYI5_9ZZZZ</name>
<dbReference type="Pfam" id="PF00482">
    <property type="entry name" value="T2SSF"/>
    <property type="match status" value="1"/>
</dbReference>
<accession>A0A6J6WYI5</accession>
<dbReference type="PANTHER" id="PTHR35007">
    <property type="entry name" value="INTEGRAL MEMBRANE PROTEIN-RELATED"/>
    <property type="match status" value="1"/>
</dbReference>
<reference evidence="8" key="1">
    <citation type="submission" date="2020-05" db="EMBL/GenBank/DDBJ databases">
        <authorList>
            <person name="Chiriac C."/>
            <person name="Salcher M."/>
            <person name="Ghai R."/>
            <person name="Kavagutti S V."/>
        </authorList>
    </citation>
    <scope>NUCLEOTIDE SEQUENCE</scope>
</reference>
<gene>
    <name evidence="8" type="ORF">UFOPK2992_00250</name>
</gene>
<evidence type="ECO:0000259" key="7">
    <source>
        <dbReference type="Pfam" id="PF00482"/>
    </source>
</evidence>
<evidence type="ECO:0000256" key="3">
    <source>
        <dbReference type="ARBA" id="ARBA00022692"/>
    </source>
</evidence>
<feature type="transmembrane region" description="Helical" evidence="6">
    <location>
        <begin position="213"/>
        <end position="232"/>
    </location>
</feature>
<sequence>MNALIVAMLGALVGLGLFLARAGVRGRVLFVHSEGLGGQLAHHADRALLRLLLAFSAAVVAIAASHWPVLAAVAAASGWYAPSALRGRGAHGRELELVEAIASWTEQIRDTLAAANGLEHAIGATASLAPRALAAPVQRLAARIGYEGLPSALRRFADEVDHPMADFVVVALVIAAEKEARDLGALLGHLAESARDEARMRTRVWVGRARGRSAVRIIVAVVAVFVVGLLLLDRAYLRPYDTVAGQVVLAVILATFGASFVLMSRMGRIAMPQRFVARRSLAKVAS</sequence>
<organism evidence="8">
    <name type="scientific">freshwater metagenome</name>
    <dbReference type="NCBI Taxonomy" id="449393"/>
    <lineage>
        <taxon>unclassified sequences</taxon>
        <taxon>metagenomes</taxon>
        <taxon>ecological metagenomes</taxon>
    </lineage>
</organism>
<keyword evidence="3 6" id="KW-0812">Transmembrane</keyword>
<protein>
    <submittedName>
        <fullName evidence="8">Unannotated protein</fullName>
    </submittedName>
</protein>
<feature type="transmembrane region" description="Helical" evidence="6">
    <location>
        <begin position="244"/>
        <end position="264"/>
    </location>
</feature>
<proteinExistence type="predicted"/>
<evidence type="ECO:0000256" key="1">
    <source>
        <dbReference type="ARBA" id="ARBA00004651"/>
    </source>
</evidence>